<dbReference type="EMBL" id="CM045758">
    <property type="protein sequence ID" value="KAI8032959.1"/>
    <property type="molecule type" value="Genomic_DNA"/>
</dbReference>
<gene>
    <name evidence="1" type="ORF">LOK49_LG01G02060</name>
</gene>
<reference evidence="1 2" key="1">
    <citation type="journal article" date="2022" name="Plant J.">
        <title>Chromosome-level genome of Camellia lanceoleosa provides a valuable resource for understanding genome evolution and self-incompatibility.</title>
        <authorList>
            <person name="Gong W."/>
            <person name="Xiao S."/>
            <person name="Wang L."/>
            <person name="Liao Z."/>
            <person name="Chang Y."/>
            <person name="Mo W."/>
            <person name="Hu G."/>
            <person name="Li W."/>
            <person name="Zhao G."/>
            <person name="Zhu H."/>
            <person name="Hu X."/>
            <person name="Ji K."/>
            <person name="Xiang X."/>
            <person name="Song Q."/>
            <person name="Yuan D."/>
            <person name="Jin S."/>
            <person name="Zhang L."/>
        </authorList>
    </citation>
    <scope>NUCLEOTIDE SEQUENCE [LARGE SCALE GENOMIC DNA]</scope>
    <source>
        <strain evidence="1">SQ_2022a</strain>
    </source>
</reference>
<accession>A0ACC0J5Q2</accession>
<evidence type="ECO:0000313" key="2">
    <source>
        <dbReference type="Proteomes" id="UP001060215"/>
    </source>
</evidence>
<comment type="caution">
    <text evidence="1">The sequence shown here is derived from an EMBL/GenBank/DDBJ whole genome shotgun (WGS) entry which is preliminary data.</text>
</comment>
<evidence type="ECO:0000313" key="1">
    <source>
        <dbReference type="EMBL" id="KAI8032959.1"/>
    </source>
</evidence>
<proteinExistence type="predicted"/>
<organism evidence="1 2">
    <name type="scientific">Camellia lanceoleosa</name>
    <dbReference type="NCBI Taxonomy" id="1840588"/>
    <lineage>
        <taxon>Eukaryota</taxon>
        <taxon>Viridiplantae</taxon>
        <taxon>Streptophyta</taxon>
        <taxon>Embryophyta</taxon>
        <taxon>Tracheophyta</taxon>
        <taxon>Spermatophyta</taxon>
        <taxon>Magnoliopsida</taxon>
        <taxon>eudicotyledons</taxon>
        <taxon>Gunneridae</taxon>
        <taxon>Pentapetalae</taxon>
        <taxon>asterids</taxon>
        <taxon>Ericales</taxon>
        <taxon>Theaceae</taxon>
        <taxon>Camellia</taxon>
    </lineage>
</organism>
<dbReference type="Proteomes" id="UP001060215">
    <property type="component" value="Chromosome 1"/>
</dbReference>
<name>A0ACC0J5Q2_9ERIC</name>
<protein>
    <submittedName>
        <fullName evidence="1">Hyoscyamine 6-dioxygenase</fullName>
    </submittedName>
</protein>
<sequence length="419" mass="46159">MVFLSTRSDLKSVPDCYVLPPDKRPKQHDAPIGQAIPVIDIQNIVDPDDRAEIVQQILKACQEFGLGLEPGYFAGDHSKTQLLSVNHHIPCPDPSLTLGHAEHSDPNLIAALHQCDVPGLQTCKDGQWIGVQPIPHAFVIIPGVQFKVFLSTRSDVQSLPDCYVLPPDKRPKQHDAPVGQAIPVIDIQNIVDPDDRAEIVQQIVKACQEFGLFQVFLSTRSDVQSLPDCYVLPPDKRPKQHDAPVGQAIPVIDIQNIVDPDDRAEIVQQIVKACQEFVIGPYSVEVRKFLLTILDLLCDGLGLEPGYFAGDHSKTQLLSVNHHIPCPDPSLTLGHAEHSDPNLITALHQCDVPGLQIRKDGQWIGVQPIPHAFVIIPGIVVDHDPKRHRSGCKQFAPLFGFLGFWCSGCMPSCERLDST</sequence>
<keyword evidence="2" id="KW-1185">Reference proteome</keyword>